<dbReference type="SUPFAM" id="SSF51735">
    <property type="entry name" value="NAD(P)-binding Rossmann-fold domains"/>
    <property type="match status" value="1"/>
</dbReference>
<keyword evidence="4" id="KW-1185">Reference proteome</keyword>
<evidence type="ECO:0000313" key="3">
    <source>
        <dbReference type="EMBL" id="GAA4855250.1"/>
    </source>
</evidence>
<dbReference type="Gene3D" id="3.40.50.720">
    <property type="entry name" value="NAD(P)-binding Rossmann-like Domain"/>
    <property type="match status" value="1"/>
</dbReference>
<dbReference type="PANTHER" id="PTHR11695">
    <property type="entry name" value="ALCOHOL DEHYDROGENASE RELATED"/>
    <property type="match status" value="1"/>
</dbReference>
<dbReference type="Gene3D" id="3.90.180.10">
    <property type="entry name" value="Medium-chain alcohol dehydrogenases, catalytic domain"/>
    <property type="match status" value="1"/>
</dbReference>
<gene>
    <name evidence="3" type="ORF">GCM10023235_35920</name>
</gene>
<evidence type="ECO:0000259" key="2">
    <source>
        <dbReference type="SMART" id="SM00829"/>
    </source>
</evidence>
<dbReference type="Pfam" id="PF13602">
    <property type="entry name" value="ADH_zinc_N_2"/>
    <property type="match status" value="1"/>
</dbReference>
<evidence type="ECO:0000256" key="1">
    <source>
        <dbReference type="ARBA" id="ARBA00023002"/>
    </source>
</evidence>
<protein>
    <submittedName>
        <fullName evidence="3">NADP-dependent oxidoreductase</fullName>
    </submittedName>
</protein>
<dbReference type="SMART" id="SM00829">
    <property type="entry name" value="PKS_ER"/>
    <property type="match status" value="1"/>
</dbReference>
<organism evidence="3 4">
    <name type="scientific">Kitasatospora terrestris</name>
    <dbReference type="NCBI Taxonomy" id="258051"/>
    <lineage>
        <taxon>Bacteria</taxon>
        <taxon>Bacillati</taxon>
        <taxon>Actinomycetota</taxon>
        <taxon>Actinomycetes</taxon>
        <taxon>Kitasatosporales</taxon>
        <taxon>Streptomycetaceae</taxon>
        <taxon>Kitasatospora</taxon>
    </lineage>
</organism>
<dbReference type="InterPro" id="IPR013154">
    <property type="entry name" value="ADH-like_N"/>
</dbReference>
<dbReference type="PANTHER" id="PTHR11695:SF294">
    <property type="entry name" value="RETICULON-4-INTERACTING PROTEIN 1, MITOCHONDRIAL"/>
    <property type="match status" value="1"/>
</dbReference>
<keyword evidence="1" id="KW-0560">Oxidoreductase</keyword>
<dbReference type="EMBL" id="BAABIS010000001">
    <property type="protein sequence ID" value="GAA4855250.1"/>
    <property type="molecule type" value="Genomic_DNA"/>
</dbReference>
<dbReference type="Proteomes" id="UP001501752">
    <property type="component" value="Unassembled WGS sequence"/>
</dbReference>
<dbReference type="SUPFAM" id="SSF50129">
    <property type="entry name" value="GroES-like"/>
    <property type="match status" value="1"/>
</dbReference>
<name>A0ABP9DTM6_9ACTN</name>
<proteinExistence type="predicted"/>
<sequence>MRAITQRSVGGPSVLESVEIERPVPTVTEVLVKVHATSVNPVDAYVRAGAFPLLGEPPFVLGWDVSGVVEEVVPGVTDLKVGDEVYGMPLFPRQAGTYAEYVAAPSRQFARKPKGLSHAEAAALPLAGLTAWQSLVDGARLQAGQRVLIHAAGGGVGHLAVQIAKALGAEVYATAGAEKHDFLRELGADHLIDHRTADFTDGLTGLDVVLDGIGGDVAERSLGVLRDGGALVTLVRSSDREFAERTAAAGRRFVPFTAEPDRVGLAALTDLVETGRLRPHVEHRLPLADAAKAHELIATGRTKGKIVLIP</sequence>
<dbReference type="RefSeq" id="WP_345697851.1">
    <property type="nucleotide sequence ID" value="NZ_BAABIS010000001.1"/>
</dbReference>
<dbReference type="InterPro" id="IPR011032">
    <property type="entry name" value="GroES-like_sf"/>
</dbReference>
<dbReference type="Pfam" id="PF08240">
    <property type="entry name" value="ADH_N"/>
    <property type="match status" value="1"/>
</dbReference>
<dbReference type="InterPro" id="IPR020843">
    <property type="entry name" value="ER"/>
</dbReference>
<accession>A0ABP9DTM6</accession>
<reference evidence="4" key="1">
    <citation type="journal article" date="2019" name="Int. J. Syst. Evol. Microbiol.">
        <title>The Global Catalogue of Microorganisms (GCM) 10K type strain sequencing project: providing services to taxonomists for standard genome sequencing and annotation.</title>
        <authorList>
            <consortium name="The Broad Institute Genomics Platform"/>
            <consortium name="The Broad Institute Genome Sequencing Center for Infectious Disease"/>
            <person name="Wu L."/>
            <person name="Ma J."/>
        </authorList>
    </citation>
    <scope>NUCLEOTIDE SEQUENCE [LARGE SCALE GENOMIC DNA]</scope>
    <source>
        <strain evidence="4">JCM 13006</strain>
    </source>
</reference>
<evidence type="ECO:0000313" key="4">
    <source>
        <dbReference type="Proteomes" id="UP001501752"/>
    </source>
</evidence>
<feature type="domain" description="Enoyl reductase (ER)" evidence="2">
    <location>
        <begin position="10"/>
        <end position="308"/>
    </location>
</feature>
<dbReference type="PROSITE" id="PS01162">
    <property type="entry name" value="QOR_ZETA_CRYSTAL"/>
    <property type="match status" value="1"/>
</dbReference>
<dbReference type="InterPro" id="IPR050700">
    <property type="entry name" value="YIM1/Zinc_Alcohol_DH_Fams"/>
</dbReference>
<dbReference type="InterPro" id="IPR002364">
    <property type="entry name" value="Quin_OxRdtase/zeta-crystal_CS"/>
</dbReference>
<dbReference type="CDD" id="cd05289">
    <property type="entry name" value="MDR_like_2"/>
    <property type="match status" value="1"/>
</dbReference>
<dbReference type="InterPro" id="IPR036291">
    <property type="entry name" value="NAD(P)-bd_dom_sf"/>
</dbReference>
<comment type="caution">
    <text evidence="3">The sequence shown here is derived from an EMBL/GenBank/DDBJ whole genome shotgun (WGS) entry which is preliminary data.</text>
</comment>